<keyword evidence="3" id="KW-1185">Reference proteome</keyword>
<feature type="non-terminal residue" evidence="2">
    <location>
        <position position="1"/>
    </location>
</feature>
<accession>A0A2G9TFH0</accession>
<sequence>YQHINEKDKNGKDRLVGAAGGMHTEGNRRASMSDKPGTDRGRRRQIEGRVARAGAGMDGGDGDGQIGE</sequence>
<dbReference type="Proteomes" id="UP000230423">
    <property type="component" value="Unassembled WGS sequence"/>
</dbReference>
<gene>
    <name evidence="2" type="ORF">TELCIR_21883</name>
</gene>
<evidence type="ECO:0000256" key="1">
    <source>
        <dbReference type="SAM" id="MobiDB-lite"/>
    </source>
</evidence>
<dbReference type="AlphaFoldDB" id="A0A2G9TFH0"/>
<evidence type="ECO:0000313" key="2">
    <source>
        <dbReference type="EMBL" id="PIO56716.1"/>
    </source>
</evidence>
<feature type="compositionally biased region" description="Gly residues" evidence="1">
    <location>
        <begin position="56"/>
        <end position="68"/>
    </location>
</feature>
<feature type="compositionally biased region" description="Basic and acidic residues" evidence="1">
    <location>
        <begin position="25"/>
        <end position="50"/>
    </location>
</feature>
<feature type="compositionally biased region" description="Basic and acidic residues" evidence="1">
    <location>
        <begin position="1"/>
        <end position="15"/>
    </location>
</feature>
<proteinExistence type="predicted"/>
<feature type="region of interest" description="Disordered" evidence="1">
    <location>
        <begin position="1"/>
        <end position="68"/>
    </location>
</feature>
<name>A0A2G9TFH0_TELCI</name>
<feature type="non-terminal residue" evidence="2">
    <location>
        <position position="68"/>
    </location>
</feature>
<protein>
    <submittedName>
        <fullName evidence="2">Uncharacterized protein</fullName>
    </submittedName>
</protein>
<organism evidence="2 3">
    <name type="scientific">Teladorsagia circumcincta</name>
    <name type="common">Brown stomach worm</name>
    <name type="synonym">Ostertagia circumcincta</name>
    <dbReference type="NCBI Taxonomy" id="45464"/>
    <lineage>
        <taxon>Eukaryota</taxon>
        <taxon>Metazoa</taxon>
        <taxon>Ecdysozoa</taxon>
        <taxon>Nematoda</taxon>
        <taxon>Chromadorea</taxon>
        <taxon>Rhabditida</taxon>
        <taxon>Rhabditina</taxon>
        <taxon>Rhabditomorpha</taxon>
        <taxon>Strongyloidea</taxon>
        <taxon>Trichostrongylidae</taxon>
        <taxon>Teladorsagia</taxon>
    </lineage>
</organism>
<evidence type="ECO:0000313" key="3">
    <source>
        <dbReference type="Proteomes" id="UP000230423"/>
    </source>
</evidence>
<reference evidence="2 3" key="1">
    <citation type="submission" date="2015-09" db="EMBL/GenBank/DDBJ databases">
        <title>Draft genome of the parasitic nematode Teladorsagia circumcincta isolate WARC Sus (inbred).</title>
        <authorList>
            <person name="Mitreva M."/>
        </authorList>
    </citation>
    <scope>NUCLEOTIDE SEQUENCE [LARGE SCALE GENOMIC DNA]</scope>
    <source>
        <strain evidence="2 3">S</strain>
    </source>
</reference>
<dbReference type="EMBL" id="KZ373415">
    <property type="protein sequence ID" value="PIO56716.1"/>
    <property type="molecule type" value="Genomic_DNA"/>
</dbReference>